<dbReference type="SUPFAM" id="SSF69318">
    <property type="entry name" value="Integrin alpha N-terminal domain"/>
    <property type="match status" value="1"/>
</dbReference>
<dbReference type="Gene3D" id="2.130.10.130">
    <property type="entry name" value="Integrin alpha, N-terminal"/>
    <property type="match status" value="1"/>
</dbReference>
<evidence type="ECO:0000313" key="2">
    <source>
        <dbReference type="EMBL" id="OSX68664.1"/>
    </source>
</evidence>
<name>A0A1X6NJ65_PORUM</name>
<reference evidence="2 3" key="1">
    <citation type="submission" date="2017-03" db="EMBL/GenBank/DDBJ databases">
        <title>WGS assembly of Porphyra umbilicalis.</title>
        <authorList>
            <person name="Brawley S.H."/>
            <person name="Blouin N.A."/>
            <person name="Ficko-Blean E."/>
            <person name="Wheeler G.L."/>
            <person name="Lohr M."/>
            <person name="Goodson H.V."/>
            <person name="Jenkins J.W."/>
            <person name="Blaby-Haas C.E."/>
            <person name="Helliwell K.E."/>
            <person name="Chan C."/>
            <person name="Marriage T."/>
            <person name="Bhattacharya D."/>
            <person name="Klein A.S."/>
            <person name="Badis Y."/>
            <person name="Brodie J."/>
            <person name="Cao Y."/>
            <person name="Collen J."/>
            <person name="Dittami S.M."/>
            <person name="Gachon C.M."/>
            <person name="Green B.R."/>
            <person name="Karpowicz S."/>
            <person name="Kim J.W."/>
            <person name="Kudahl U."/>
            <person name="Lin S."/>
            <person name="Michel G."/>
            <person name="Mittag M."/>
            <person name="Olson B.J."/>
            <person name="Pangilinan J."/>
            <person name="Peng Y."/>
            <person name="Qiu H."/>
            <person name="Shu S."/>
            <person name="Singer J.T."/>
            <person name="Smith A.G."/>
            <person name="Sprecher B.N."/>
            <person name="Wagner V."/>
            <person name="Wang W."/>
            <person name="Wang Z.-Y."/>
            <person name="Yan J."/>
            <person name="Yarish C."/>
            <person name="Zoeuner-Riek S."/>
            <person name="Zhuang Y."/>
            <person name="Zou Y."/>
            <person name="Lindquist E.A."/>
            <person name="Grimwood J."/>
            <person name="Barry K."/>
            <person name="Rokhsar D.S."/>
            <person name="Schmutz J."/>
            <person name="Stiller J.W."/>
            <person name="Grossman A.R."/>
            <person name="Prochnik S.E."/>
        </authorList>
    </citation>
    <scope>NUCLEOTIDE SEQUENCE [LARGE SCALE GENOMIC DNA]</scope>
    <source>
        <strain evidence="2">4086291</strain>
    </source>
</reference>
<keyword evidence="3" id="KW-1185">Reference proteome</keyword>
<dbReference type="EMBL" id="KV920224">
    <property type="protein sequence ID" value="OSX68664.1"/>
    <property type="molecule type" value="Genomic_DNA"/>
</dbReference>
<sequence length="528" mass="53627">MRPRRWPAAVVATVAAATAAAVVATAPAPVGALNVSMATPPVVSPLTGSDLIFARSTATLTLADGSRTRYGATRPVDDPGLAALRARSPIEGIPGFVPGSLFREWSRLAADALPASSPTDNVRPASTAVLWHGVGGVTVDTTDGWSFGQGVAAVGDVDGDGMGDLAVSSGQQWPVLNVLFIDAATGGVDRQVKTNLTAAYCAPYTARVPVTAPAGGRGGPDVTIGFERRAFTTCGLGVVTTGQVGYETGPRFVRAGDVDGDGVPDIVGYQYGMPRVFLHLLNADGTVKRTTTVDLTAWYSVNSNYPTAGPDIGQVFALGNIDGTGVGGAVAVRAYAAPVPTPLPPRCFGANGAPTCAEPAQPNGVVLVIGFDRTGAVAYRKPFGLDGVGLFFIPSLPANVAPKRNWDALGFGAVGLGLGRLPNGATGLVVGAGGFGVAPAVSRLYLVELAPSGDVAAATALAVDALFPPVGDRLTAFLPPDAVITTPWRRRVVEVLPLEEGRAGAVGTPLTVLLRTATPNACFAAGCT</sequence>
<feature type="chain" id="PRO_5010887399" evidence="1">
    <location>
        <begin position="33"/>
        <end position="528"/>
    </location>
</feature>
<evidence type="ECO:0000313" key="3">
    <source>
        <dbReference type="Proteomes" id="UP000218209"/>
    </source>
</evidence>
<dbReference type="AlphaFoldDB" id="A0A1X6NJ65"/>
<accession>A0A1X6NJ65</accession>
<gene>
    <name evidence="2" type="ORF">BU14_2416s0001</name>
</gene>
<organism evidence="2 3">
    <name type="scientific">Porphyra umbilicalis</name>
    <name type="common">Purple laver</name>
    <name type="synonym">Red alga</name>
    <dbReference type="NCBI Taxonomy" id="2786"/>
    <lineage>
        <taxon>Eukaryota</taxon>
        <taxon>Rhodophyta</taxon>
        <taxon>Bangiophyceae</taxon>
        <taxon>Bangiales</taxon>
        <taxon>Bangiaceae</taxon>
        <taxon>Porphyra</taxon>
    </lineage>
</organism>
<dbReference type="Proteomes" id="UP000218209">
    <property type="component" value="Unassembled WGS sequence"/>
</dbReference>
<feature type="signal peptide" evidence="1">
    <location>
        <begin position="1"/>
        <end position="32"/>
    </location>
</feature>
<dbReference type="InterPro" id="IPR028994">
    <property type="entry name" value="Integrin_alpha_N"/>
</dbReference>
<proteinExistence type="predicted"/>
<feature type="non-terminal residue" evidence="2">
    <location>
        <position position="528"/>
    </location>
</feature>
<protein>
    <submittedName>
        <fullName evidence="2">Uncharacterized protein</fullName>
    </submittedName>
</protein>
<keyword evidence="1" id="KW-0732">Signal</keyword>
<evidence type="ECO:0000256" key="1">
    <source>
        <dbReference type="SAM" id="SignalP"/>
    </source>
</evidence>